<dbReference type="Proteomes" id="UP000321901">
    <property type="component" value="Unassembled WGS sequence"/>
</dbReference>
<organism evidence="1 2">
    <name type="scientific">Sporosarcina luteola</name>
    <dbReference type="NCBI Taxonomy" id="582850"/>
    <lineage>
        <taxon>Bacteria</taxon>
        <taxon>Bacillati</taxon>
        <taxon>Bacillota</taxon>
        <taxon>Bacilli</taxon>
        <taxon>Bacillales</taxon>
        <taxon>Caryophanaceae</taxon>
        <taxon>Sporosarcina</taxon>
    </lineage>
</organism>
<gene>
    <name evidence="1" type="ORF">SLU01_19810</name>
</gene>
<dbReference type="AlphaFoldDB" id="A0A511Z893"/>
<evidence type="ECO:0000313" key="2">
    <source>
        <dbReference type="Proteomes" id="UP000321901"/>
    </source>
</evidence>
<proteinExistence type="predicted"/>
<comment type="caution">
    <text evidence="1">The sequence shown here is derived from an EMBL/GenBank/DDBJ whole genome shotgun (WGS) entry which is preliminary data.</text>
</comment>
<evidence type="ECO:0000313" key="1">
    <source>
        <dbReference type="EMBL" id="GEN83669.1"/>
    </source>
</evidence>
<sequence>MIRGYQSEEQKSRINLGDAYGSELPPQDIYLNNQVLYLKIGVAKTVFLFNQRGRLVELEGIIANALNK</sequence>
<reference evidence="1 2" key="1">
    <citation type="submission" date="2019-07" db="EMBL/GenBank/DDBJ databases">
        <title>Whole genome shotgun sequence of Sporosarcina luteola NBRC 105378.</title>
        <authorList>
            <person name="Hosoyama A."/>
            <person name="Uohara A."/>
            <person name="Ohji S."/>
            <person name="Ichikawa N."/>
        </authorList>
    </citation>
    <scope>NUCLEOTIDE SEQUENCE [LARGE SCALE GENOMIC DNA]</scope>
    <source>
        <strain evidence="1 2">NBRC 105378</strain>
    </source>
</reference>
<protein>
    <submittedName>
        <fullName evidence="1">Uncharacterized protein</fullName>
    </submittedName>
</protein>
<dbReference type="EMBL" id="BJYL01000024">
    <property type="protein sequence ID" value="GEN83669.1"/>
    <property type="molecule type" value="Genomic_DNA"/>
</dbReference>
<keyword evidence="2" id="KW-1185">Reference proteome</keyword>
<name>A0A511Z893_9BACL</name>
<accession>A0A511Z893</accession>